<evidence type="ECO:0000313" key="3">
    <source>
        <dbReference type="Proteomes" id="UP001165685"/>
    </source>
</evidence>
<reference evidence="2" key="1">
    <citation type="submission" date="2023-01" db="EMBL/GenBank/DDBJ databases">
        <title>Draft genome sequence of Nocardiopsis sp. LSu2-4 isolated from halophytes.</title>
        <authorList>
            <person name="Duangmal K."/>
            <person name="Chantavorakit T."/>
        </authorList>
    </citation>
    <scope>NUCLEOTIDE SEQUENCE</scope>
    <source>
        <strain evidence="2">LSu2-4</strain>
    </source>
</reference>
<gene>
    <name evidence="2" type="ORF">O4U47_21765</name>
</gene>
<dbReference type="CDD" id="cd00093">
    <property type="entry name" value="HTH_XRE"/>
    <property type="match status" value="1"/>
</dbReference>
<dbReference type="RefSeq" id="WP_270679780.1">
    <property type="nucleotide sequence ID" value="NZ_JAQFWP010000048.1"/>
</dbReference>
<dbReference type="InterPro" id="IPR043917">
    <property type="entry name" value="DUF5753"/>
</dbReference>
<accession>A0ABT4TR49</accession>
<dbReference type="Gene3D" id="1.10.260.40">
    <property type="entry name" value="lambda repressor-like DNA-binding domains"/>
    <property type="match status" value="1"/>
</dbReference>
<dbReference type="PROSITE" id="PS50943">
    <property type="entry name" value="HTH_CROC1"/>
    <property type="match status" value="1"/>
</dbReference>
<name>A0ABT4TR49_9ACTN</name>
<dbReference type="SUPFAM" id="SSF47413">
    <property type="entry name" value="lambda repressor-like DNA-binding domains"/>
    <property type="match status" value="1"/>
</dbReference>
<dbReference type="InterPro" id="IPR010982">
    <property type="entry name" value="Lambda_DNA-bd_dom_sf"/>
</dbReference>
<feature type="domain" description="HTH cro/C1-type" evidence="1">
    <location>
        <begin position="17"/>
        <end position="68"/>
    </location>
</feature>
<proteinExistence type="predicted"/>
<evidence type="ECO:0000313" key="2">
    <source>
        <dbReference type="EMBL" id="MDA2807148.1"/>
    </source>
</evidence>
<evidence type="ECO:0000259" key="1">
    <source>
        <dbReference type="PROSITE" id="PS50943"/>
    </source>
</evidence>
<dbReference type="InterPro" id="IPR001387">
    <property type="entry name" value="Cro/C1-type_HTH"/>
</dbReference>
<sequence length="285" mass="31232">MSVGSPMVARLGLANFLRQSRGGRTAAQAAAVAGFSKATLSRVERGETSISPGDTQRLLQYYGVPDDVAETFIELAYAAKKPGWWQRYKAAMPDWFNLFVGVETAAHRIRTYEADLIPGLLQIPEYTRAIAEQDIPAPGSTAEIEEAVSLRQRRQEILTREDAPAQLSAVINEGTLRRRVGGPDVLRAQLEHLLATCEQDNIDLRVLPFAVGAHPASYGSFVLLDYTVVDTDYALAYVEYCGGAIYLEAEEEIALHSATFDGQQQRAASPEDTKELIKDALEQTG</sequence>
<dbReference type="EMBL" id="JAQFWP010000048">
    <property type="protein sequence ID" value="MDA2807148.1"/>
    <property type="molecule type" value="Genomic_DNA"/>
</dbReference>
<dbReference type="SMART" id="SM00530">
    <property type="entry name" value="HTH_XRE"/>
    <property type="match status" value="1"/>
</dbReference>
<comment type="caution">
    <text evidence="2">The sequence shown here is derived from an EMBL/GenBank/DDBJ whole genome shotgun (WGS) entry which is preliminary data.</text>
</comment>
<dbReference type="Pfam" id="PF19054">
    <property type="entry name" value="DUF5753"/>
    <property type="match status" value="1"/>
</dbReference>
<dbReference type="Proteomes" id="UP001165685">
    <property type="component" value="Unassembled WGS sequence"/>
</dbReference>
<keyword evidence="3" id="KW-1185">Reference proteome</keyword>
<dbReference type="Pfam" id="PF13560">
    <property type="entry name" value="HTH_31"/>
    <property type="match status" value="1"/>
</dbReference>
<protein>
    <submittedName>
        <fullName evidence="2">Helix-turn-helix transcriptional regulator</fullName>
    </submittedName>
</protein>
<organism evidence="2 3">
    <name type="scientific">Nocardiopsis suaedae</name>
    <dbReference type="NCBI Taxonomy" id="3018444"/>
    <lineage>
        <taxon>Bacteria</taxon>
        <taxon>Bacillati</taxon>
        <taxon>Actinomycetota</taxon>
        <taxon>Actinomycetes</taxon>
        <taxon>Streptosporangiales</taxon>
        <taxon>Nocardiopsidaceae</taxon>
        <taxon>Nocardiopsis</taxon>
    </lineage>
</organism>